<feature type="chain" id="PRO_5002554147" evidence="1">
    <location>
        <begin position="21"/>
        <end position="432"/>
    </location>
</feature>
<evidence type="ECO:0000313" key="4">
    <source>
        <dbReference type="EMBL" id="AKJ96181.1"/>
    </source>
</evidence>
<organism evidence="4 5">
    <name type="scientific">Thioalkalivibrio versutus</name>
    <dbReference type="NCBI Taxonomy" id="106634"/>
    <lineage>
        <taxon>Bacteria</taxon>
        <taxon>Pseudomonadati</taxon>
        <taxon>Pseudomonadota</taxon>
        <taxon>Gammaproteobacteria</taxon>
        <taxon>Chromatiales</taxon>
        <taxon>Ectothiorhodospiraceae</taxon>
        <taxon>Thioalkalivibrio</taxon>
    </lineage>
</organism>
<dbReference type="OrthoDB" id="9811314at2"/>
<dbReference type="KEGG" id="tvr:TVD_12790"/>
<feature type="domain" description="Peptidase M16 C-terminal" evidence="3">
    <location>
        <begin position="188"/>
        <end position="363"/>
    </location>
</feature>
<dbReference type="STRING" id="106634.TVD_12790"/>
<dbReference type="EMBL" id="CP011367">
    <property type="protein sequence ID" value="AKJ96181.1"/>
    <property type="molecule type" value="Genomic_DNA"/>
</dbReference>
<dbReference type="GO" id="GO:0008233">
    <property type="term" value="F:peptidase activity"/>
    <property type="evidence" value="ECO:0007669"/>
    <property type="project" value="UniProtKB-KW"/>
</dbReference>
<dbReference type="RefSeq" id="WP_047251763.1">
    <property type="nucleotide sequence ID" value="NZ_CP011367.1"/>
</dbReference>
<dbReference type="AlphaFoldDB" id="A0A0G3GBJ6"/>
<evidence type="ECO:0000313" key="5">
    <source>
        <dbReference type="Proteomes" id="UP000064201"/>
    </source>
</evidence>
<evidence type="ECO:0000256" key="1">
    <source>
        <dbReference type="SAM" id="SignalP"/>
    </source>
</evidence>
<protein>
    <submittedName>
        <fullName evidence="4">Zinc protease</fullName>
    </submittedName>
</protein>
<dbReference type="Pfam" id="PF05193">
    <property type="entry name" value="Peptidase_M16_C"/>
    <property type="match status" value="1"/>
</dbReference>
<name>A0A0G3GBJ6_9GAMM</name>
<dbReference type="Proteomes" id="UP000064201">
    <property type="component" value="Chromosome"/>
</dbReference>
<feature type="signal peptide" evidence="1">
    <location>
        <begin position="1"/>
        <end position="20"/>
    </location>
</feature>
<dbReference type="Pfam" id="PF00675">
    <property type="entry name" value="Peptidase_M16"/>
    <property type="match status" value="1"/>
</dbReference>
<dbReference type="InterPro" id="IPR011249">
    <property type="entry name" value="Metalloenz_LuxS/M16"/>
</dbReference>
<gene>
    <name evidence="4" type="ORF">TVD_12790</name>
</gene>
<evidence type="ECO:0000259" key="3">
    <source>
        <dbReference type="Pfam" id="PF05193"/>
    </source>
</evidence>
<dbReference type="PANTHER" id="PTHR11851">
    <property type="entry name" value="METALLOPROTEASE"/>
    <property type="match status" value="1"/>
</dbReference>
<proteinExistence type="predicted"/>
<dbReference type="PATRIC" id="fig|106634.4.peg.2606"/>
<keyword evidence="4" id="KW-0378">Hydrolase</keyword>
<dbReference type="InterPro" id="IPR007863">
    <property type="entry name" value="Peptidase_M16_C"/>
</dbReference>
<accession>A0A0G3GBJ6</accession>
<dbReference type="InterPro" id="IPR050361">
    <property type="entry name" value="MPP/UQCRC_Complex"/>
</dbReference>
<keyword evidence="1" id="KW-0732">Signal</keyword>
<keyword evidence="5" id="KW-1185">Reference proteome</keyword>
<feature type="domain" description="Peptidase M16 N-terminal" evidence="2">
    <location>
        <begin position="33"/>
        <end position="175"/>
    </location>
</feature>
<dbReference type="GO" id="GO:0046872">
    <property type="term" value="F:metal ion binding"/>
    <property type="evidence" value="ECO:0007669"/>
    <property type="project" value="InterPro"/>
</dbReference>
<reference evidence="4 5" key="1">
    <citation type="submission" date="2015-04" db="EMBL/GenBank/DDBJ databases">
        <title>Complete Sequence for the Genome of the Thioalkalivibrio versutus D301.</title>
        <authorList>
            <person name="Mu T."/>
            <person name="Zhou J."/>
            <person name="Xu X."/>
        </authorList>
    </citation>
    <scope>NUCLEOTIDE SEQUENCE [LARGE SCALE GENOMIC DNA]</scope>
    <source>
        <strain evidence="4 5">D301</strain>
    </source>
</reference>
<sequence length="432" mass="47218">MMRTGFLVALVGLLALPAQAVEIEEWETDEGLRVLYVAAPDLPMVDLRLTFDGGASRDGDQNGLASLTSSALQHGTAEMDADALAEGFESVGAQFSTTALRDMAIVSLRSLTEPDWMDAALETMSAVLAEPAFPEADFDRARRQALQGLQRERQDPGSVATRRFYELMYGDHPYANWPGGERETLEALQPADARAFYERHYTTANGALAITGGLSRSEAEAAAARISAALPQGPAVEPLPAVEPREDPVEERIDFPSEQAHIHMGAPTLRRGEDDHYALTLANHAFGGGGFISRLFLEIRSARGLAYSVSSRFQPMAVEGPFRIGMQTGVDQADEAVAALREELERWHAEGIDADELEASRENVVNSFPLSLASNSDIVSLLGMIAFYDLPLDYLERYIERMEAVELDHLNARLRERINPEAMVTVIVGGQE</sequence>
<evidence type="ECO:0000259" key="2">
    <source>
        <dbReference type="Pfam" id="PF00675"/>
    </source>
</evidence>
<dbReference type="Gene3D" id="3.30.830.10">
    <property type="entry name" value="Metalloenzyme, LuxS/M16 peptidase-like"/>
    <property type="match status" value="2"/>
</dbReference>
<dbReference type="GO" id="GO:0006508">
    <property type="term" value="P:proteolysis"/>
    <property type="evidence" value="ECO:0007669"/>
    <property type="project" value="UniProtKB-KW"/>
</dbReference>
<dbReference type="PANTHER" id="PTHR11851:SF224">
    <property type="entry name" value="PROCESSING PROTEASE"/>
    <property type="match status" value="1"/>
</dbReference>
<dbReference type="InterPro" id="IPR011765">
    <property type="entry name" value="Pept_M16_N"/>
</dbReference>
<dbReference type="SUPFAM" id="SSF63411">
    <property type="entry name" value="LuxS/MPP-like metallohydrolase"/>
    <property type="match status" value="2"/>
</dbReference>
<keyword evidence="4" id="KW-0645">Protease</keyword>